<organism evidence="4 5">
    <name type="scientific">Roseibium salinum</name>
    <dbReference type="NCBI Taxonomy" id="1604349"/>
    <lineage>
        <taxon>Bacteria</taxon>
        <taxon>Pseudomonadati</taxon>
        <taxon>Pseudomonadota</taxon>
        <taxon>Alphaproteobacteria</taxon>
        <taxon>Hyphomicrobiales</taxon>
        <taxon>Stappiaceae</taxon>
        <taxon>Roseibium</taxon>
    </lineage>
</organism>
<dbReference type="InterPro" id="IPR012334">
    <property type="entry name" value="Pectin_lyas_fold"/>
</dbReference>
<feature type="chain" id="PRO_5046547252" evidence="2">
    <location>
        <begin position="29"/>
        <end position="2200"/>
    </location>
</feature>
<dbReference type="RefSeq" id="WP_265962047.1">
    <property type="nucleotide sequence ID" value="NZ_JAPEVI010000003.1"/>
</dbReference>
<feature type="domain" description="Filamentous haemagglutinin FhaB/tRNA nuclease CdiA-like TPS" evidence="3">
    <location>
        <begin position="49"/>
        <end position="170"/>
    </location>
</feature>
<feature type="compositionally biased region" description="Low complexity" evidence="1">
    <location>
        <begin position="1705"/>
        <end position="1715"/>
    </location>
</feature>
<evidence type="ECO:0000256" key="1">
    <source>
        <dbReference type="SAM" id="MobiDB-lite"/>
    </source>
</evidence>
<evidence type="ECO:0000259" key="3">
    <source>
        <dbReference type="SMART" id="SM00912"/>
    </source>
</evidence>
<accession>A0ABT3QZM7</accession>
<dbReference type="Pfam" id="PF13332">
    <property type="entry name" value="Fil_haemagg_2"/>
    <property type="match status" value="4"/>
</dbReference>
<evidence type="ECO:0000256" key="2">
    <source>
        <dbReference type="SAM" id="SignalP"/>
    </source>
</evidence>
<dbReference type="EMBL" id="JAPEVI010000003">
    <property type="protein sequence ID" value="MCX2722357.1"/>
    <property type="molecule type" value="Genomic_DNA"/>
</dbReference>
<dbReference type="Proteomes" id="UP001300261">
    <property type="component" value="Unassembled WGS sequence"/>
</dbReference>
<name>A0ABT3QZM7_9HYPH</name>
<dbReference type="SMART" id="SM00912">
    <property type="entry name" value="Haemagg_act"/>
    <property type="match status" value="1"/>
</dbReference>
<feature type="signal peptide" evidence="2">
    <location>
        <begin position="1"/>
        <end position="28"/>
    </location>
</feature>
<dbReference type="InterPro" id="IPR008638">
    <property type="entry name" value="FhaB/CdiA-like_TPS"/>
</dbReference>
<sequence length="2200" mass="226627">MINKFVSLSITLVTAGSFLLQTTFAPYAQELSADPTAGAQHTPGITAAPNGVPMVNIARPNGSGLSHNKFNDFNVGQQGLILNNSKVVGTSQLGGAILGNPNLASGSTARIILNEVTSANPSLLEGATEVFGGTADYVLANPNGITCNGCGFINTPRATLTTGTPVLDPTSGALTGLSVNDGAISIGALGLDARSTDYFDVISRSVAINGAIHGKDVRVITGRNDIDYANRVVKSVKADDGSDKPEFSIDSSALGGMYANRISLEGTEAGVGVRTPENMAAGAGGMVLTADGKLVMRKASSQGAIKARSNSAGVEVTENLHAATDLGLTSNASTTFLNHVIAGARGNVDIEAGADAELAAALIGAGMNTDGSFAVGEGTLTVTADDTIAVASGTTVNAGQSVSMSASNLLDVEGTVNAYETLSLNSDHSLKTAEGGKVSTQTGNATIAAADGLNQGEFRAGQDTILSFIDLLNEGSIGAGRDTLLSVTGSFTNEGSISANRNTLVSLAGDGTNDGIIGAKQDVTLSFASDFTNSDTILAGRNLLFQGATAESRAGTIINDKGHIEAIDGNLSIFATAFVNQGTEPTVTTTTTRTRTITPCNWNGGSICDQHETVTTVVTETLDQNGESAKLLSGGNLIIDANTIENRYSEVAANGDVTLTGNTLVNQGREIVETTTIAKKEWRYKKKNGRKTFRHVRDRGTTITSVTLDSIPATISANGNVQGTFTDRIDNESIRENGGQVGLSSGDAVPSTDDHAPVFQPPSSSLTIVNPAPEAKFLFETRAEFVDLSRFYNSDLFLAQLPGFAPEITQKRLGDAYIENSYIRDQLLKKAGRRTLAGTSTDYDSVKQLYENAVTAQQDLELVPGVALSADQIAALTTDIVWLEEITVNGQKVLAPRLYLAPGNRSTIQLAGSRITGGSIKLQSNEINNEGALTAVASLEVEAETNLTNRGGSITATDVTLSADETVANLSGTISGETVDISAANIRNETLVRSGDYVGGTTQSNQQRASIAASGSLALNAEEDIVSVGGNIASDGDASLQAGGDVRLETLKTETAFNMDIDGSTNRMNETKHQSSNLSVGGNLVIDAGRDLTISGSNVSAGGAVDLNAGRDVTIESVQNRKREEVKHQSSGDLRHQIWDNSSVIDSNLDVGGNLTITAGGGVGVKASNVIAGDDLTVTAGEGLQVRGDTAQHYNFYDSRSSGFMRKSSTLTEEASTSHTASLLMSGGDLTLKSGADLSVKGSTVVGGNDATLEGQNVTLEADQTSSSFSHEQKKSGFFAESTPGGLGFAAGYRKTEDGYQGSSTTNVTSAVSAGNDLTIRAGEDITSEAAILSAGNNITLEAGGDVALESVADLAASSEKHKLDQIAVTVSAFENISAPVKTLIDTPRAVTSGTGSGLNKAISAGSGALRAVDAINSLDAMRTGGTIAGVKIGVGVTSERSEASQSSSQAVGSSVSAGNDLTIDAGRDITAEGARIDAGNDITLEAGRDITLESAQNTLEAKGSNSSFSAGIGVTLGVGGAKDGLAPSLSVGLDVSGQKGSYALSETNQFNTTVTAGGNLDIDAGRDLTLSGARAEAETADVNVGRNLTVESRLDTAEGSNKSAGFNAGVSVGFSTNGPPTVSAFGGVNGSKGSQSKAWVNEASGIVTEGALDVDVGEKTSVTGGVIASRSGELTLDTDTLETRDIALHDRSTQVSGGVNVSLGTSLGQGSQSGAINPGNTNQDGGFTPGVSIEGAYSNSEKEGIARATTGEGNITVHDGDGDGVKAADLEAQADEAEAAGDLETAEALRAEADAEAAEDNSATETQLANVNRDPDAVIEVTSEKEEGFEFYVSDTSVRKAVEAIEVAGKTLNDIADAVVDALAAEERLPPEDAEKLKEVVREAQNDPEVKEQLASCGQKQGWSLFDWIISPAHAQPICTISLANGQTISLTPDQADASLDIANWIGSNVAAKALTRALGPIGALLGSTGPAGDVAEYIHTDSDGTRYDIKIDGPAGTVAVSIEGNQTATSLEFTLDHETGNYVLTGGAMNGQSLSQDALKRTWQILASRGIGDNGGPRVTDEDLGRNNDYDNNNGGGGPRLVGPIGWDSGDRSNEAPNTGPRLTVRDHYDHHNEMRTDVINQLEGQGYTVSRREASFGSSCGSGRCRPDIIYEAPDGTKGIIEIKTGNADLTIRQSEIYPQIKDGNAIPRGRWQLGSD</sequence>
<comment type="caution">
    <text evidence="4">The sequence shown here is derived from an EMBL/GenBank/DDBJ whole genome shotgun (WGS) entry which is preliminary data.</text>
</comment>
<keyword evidence="5" id="KW-1185">Reference proteome</keyword>
<proteinExistence type="predicted"/>
<dbReference type="Gene3D" id="2.160.20.10">
    <property type="entry name" value="Single-stranded right-handed beta-helix, Pectin lyase-like"/>
    <property type="match status" value="1"/>
</dbReference>
<dbReference type="InterPro" id="IPR011050">
    <property type="entry name" value="Pectin_lyase_fold/virulence"/>
</dbReference>
<protein>
    <submittedName>
        <fullName evidence="4">Hemagglutinin repeat-containing protein</fullName>
    </submittedName>
</protein>
<dbReference type="NCBIfam" id="TIGR01901">
    <property type="entry name" value="adhes_NPXG"/>
    <property type="match status" value="1"/>
</dbReference>
<gene>
    <name evidence="4" type="ORF">ON753_08055</name>
</gene>
<feature type="compositionally biased region" description="Basic and acidic residues" evidence="1">
    <location>
        <begin position="2061"/>
        <end position="2071"/>
    </location>
</feature>
<dbReference type="InterPro" id="IPR025157">
    <property type="entry name" value="Hemagglutinin_rpt"/>
</dbReference>
<reference evidence="4 5" key="1">
    <citation type="journal article" date="2016" name="Int. J. Syst. Evol. Microbiol.">
        <title>Labrenzia salina sp. nov., isolated from the rhizosphere of the halophyte Arthrocnemum macrostachyum.</title>
        <authorList>
            <person name="Camacho M."/>
            <person name="Redondo-Gomez S."/>
            <person name="Rodriguez-Llorente I."/>
            <person name="Rohde M."/>
            <person name="Sproer C."/>
            <person name="Schumann P."/>
            <person name="Klenk H.P."/>
            <person name="Montero-Calasanz M.D.C."/>
        </authorList>
    </citation>
    <scope>NUCLEOTIDE SEQUENCE [LARGE SCALE GENOMIC DNA]</scope>
    <source>
        <strain evidence="4 5">DSM 29163</strain>
    </source>
</reference>
<feature type="region of interest" description="Disordered" evidence="1">
    <location>
        <begin position="2052"/>
        <end position="2106"/>
    </location>
</feature>
<dbReference type="SUPFAM" id="SSF51126">
    <property type="entry name" value="Pectin lyase-like"/>
    <property type="match status" value="1"/>
</dbReference>
<evidence type="ECO:0000313" key="4">
    <source>
        <dbReference type="EMBL" id="MCX2722357.1"/>
    </source>
</evidence>
<dbReference type="Pfam" id="PF05860">
    <property type="entry name" value="TPS"/>
    <property type="match status" value="1"/>
</dbReference>
<keyword evidence="2" id="KW-0732">Signal</keyword>
<feature type="region of interest" description="Disordered" evidence="1">
    <location>
        <begin position="1705"/>
        <end position="1736"/>
    </location>
</feature>
<feature type="region of interest" description="Disordered" evidence="1">
    <location>
        <begin position="1793"/>
        <end position="1813"/>
    </location>
</feature>
<evidence type="ECO:0000313" key="5">
    <source>
        <dbReference type="Proteomes" id="UP001300261"/>
    </source>
</evidence>